<keyword evidence="2" id="KW-1185">Reference proteome</keyword>
<dbReference type="Proteomes" id="UP000276133">
    <property type="component" value="Unassembled WGS sequence"/>
</dbReference>
<evidence type="ECO:0000313" key="1">
    <source>
        <dbReference type="EMBL" id="RNA30152.1"/>
    </source>
</evidence>
<dbReference type="EMBL" id="REGN01002120">
    <property type="protein sequence ID" value="RNA30152.1"/>
    <property type="molecule type" value="Genomic_DNA"/>
</dbReference>
<protein>
    <submittedName>
        <fullName evidence="1">Uncharacterized protein</fullName>
    </submittedName>
</protein>
<name>A0A3M7S304_BRAPC</name>
<accession>A0A3M7S304</accession>
<gene>
    <name evidence="1" type="ORF">BpHYR1_000742</name>
</gene>
<evidence type="ECO:0000313" key="2">
    <source>
        <dbReference type="Proteomes" id="UP000276133"/>
    </source>
</evidence>
<dbReference type="AlphaFoldDB" id="A0A3M7S304"/>
<reference evidence="1 2" key="1">
    <citation type="journal article" date="2018" name="Sci. Rep.">
        <title>Genomic signatures of local adaptation to the degree of environmental predictability in rotifers.</title>
        <authorList>
            <person name="Franch-Gras L."/>
            <person name="Hahn C."/>
            <person name="Garcia-Roger E.M."/>
            <person name="Carmona M.J."/>
            <person name="Serra M."/>
            <person name="Gomez A."/>
        </authorList>
    </citation>
    <scope>NUCLEOTIDE SEQUENCE [LARGE SCALE GENOMIC DNA]</scope>
    <source>
        <strain evidence="1">HYR1</strain>
    </source>
</reference>
<organism evidence="1 2">
    <name type="scientific">Brachionus plicatilis</name>
    <name type="common">Marine rotifer</name>
    <name type="synonym">Brachionus muelleri</name>
    <dbReference type="NCBI Taxonomy" id="10195"/>
    <lineage>
        <taxon>Eukaryota</taxon>
        <taxon>Metazoa</taxon>
        <taxon>Spiralia</taxon>
        <taxon>Gnathifera</taxon>
        <taxon>Rotifera</taxon>
        <taxon>Eurotatoria</taxon>
        <taxon>Monogononta</taxon>
        <taxon>Pseudotrocha</taxon>
        <taxon>Ploima</taxon>
        <taxon>Brachionidae</taxon>
        <taxon>Brachionus</taxon>
    </lineage>
</organism>
<proteinExistence type="predicted"/>
<comment type="caution">
    <text evidence="1">The sequence shown here is derived from an EMBL/GenBank/DDBJ whole genome shotgun (WGS) entry which is preliminary data.</text>
</comment>
<sequence>MKTLEGSLNVKSVNAPPHLLTSGSVTSKLSTLLHTISPGVRSIEFPSNTSYQLLDDLTWIDNEIDNRQYLKKRSGAESWFRDSGMLKIREILYGKYKKDQGQIK</sequence>